<evidence type="ECO:0000259" key="3">
    <source>
        <dbReference type="PROSITE" id="PS50075"/>
    </source>
</evidence>
<dbReference type="Pfam" id="PF00501">
    <property type="entry name" value="AMP-binding"/>
    <property type="match status" value="1"/>
</dbReference>
<dbReference type="SUPFAM" id="SSF47336">
    <property type="entry name" value="ACP-like"/>
    <property type="match status" value="1"/>
</dbReference>
<dbReference type="InterPro" id="IPR051414">
    <property type="entry name" value="Adenylate-forming_Reductase"/>
</dbReference>
<dbReference type="Gene3D" id="3.40.50.720">
    <property type="entry name" value="NAD(P)-binding Rossmann-like Domain"/>
    <property type="match status" value="1"/>
</dbReference>
<dbReference type="EMBL" id="ML170173">
    <property type="protein sequence ID" value="TDL22685.1"/>
    <property type="molecule type" value="Genomic_DNA"/>
</dbReference>
<dbReference type="InterPro" id="IPR036736">
    <property type="entry name" value="ACP-like_sf"/>
</dbReference>
<accession>A0A4Y7Q5J6</accession>
<dbReference type="PANTHER" id="PTHR43439">
    <property type="entry name" value="PHENYLACETATE-COENZYME A LIGASE"/>
    <property type="match status" value="1"/>
</dbReference>
<dbReference type="VEuPathDB" id="FungiDB:BD410DRAFT_859859"/>
<dbReference type="GO" id="GO:0031177">
    <property type="term" value="F:phosphopantetheine binding"/>
    <property type="evidence" value="ECO:0007669"/>
    <property type="project" value="InterPro"/>
</dbReference>
<dbReference type="PANTHER" id="PTHR43439:SF2">
    <property type="entry name" value="ENZYME, PUTATIVE (JCVI)-RELATED"/>
    <property type="match status" value="1"/>
</dbReference>
<dbReference type="AlphaFoldDB" id="A0A4Y7Q5J6"/>
<dbReference type="Pfam" id="PF23562">
    <property type="entry name" value="AMP-binding_C_3"/>
    <property type="match status" value="1"/>
</dbReference>
<dbReference type="STRING" id="50990.A0A4Y7Q5J6"/>
<dbReference type="InterPro" id="IPR020806">
    <property type="entry name" value="PKS_PP-bd"/>
</dbReference>
<dbReference type="Pfam" id="PF00550">
    <property type="entry name" value="PP-binding"/>
    <property type="match status" value="1"/>
</dbReference>
<gene>
    <name evidence="4" type="ORF">BD410DRAFT_859859</name>
</gene>
<dbReference type="SMART" id="SM00823">
    <property type="entry name" value="PKS_PP"/>
    <property type="match status" value="1"/>
</dbReference>
<evidence type="ECO:0000313" key="4">
    <source>
        <dbReference type="EMBL" id="TDL22685.1"/>
    </source>
</evidence>
<dbReference type="PROSITE" id="PS50075">
    <property type="entry name" value="CARRIER"/>
    <property type="match status" value="1"/>
</dbReference>
<dbReference type="InterPro" id="IPR020845">
    <property type="entry name" value="AMP-binding_CS"/>
</dbReference>
<protein>
    <submittedName>
        <fullName evidence="4">Acetyl-CoA synthetase-like protein</fullName>
    </submittedName>
</protein>
<dbReference type="InterPro" id="IPR009081">
    <property type="entry name" value="PP-bd_ACP"/>
</dbReference>
<dbReference type="OrthoDB" id="429813at2759"/>
<dbReference type="InterPro" id="IPR006162">
    <property type="entry name" value="Ppantetheine_attach_site"/>
</dbReference>
<dbReference type="Gene3D" id="1.10.1200.10">
    <property type="entry name" value="ACP-like"/>
    <property type="match status" value="1"/>
</dbReference>
<proteinExistence type="predicted"/>
<dbReference type="SUPFAM" id="SSF51735">
    <property type="entry name" value="NAD(P)-binding Rossmann-fold domains"/>
    <property type="match status" value="1"/>
</dbReference>
<dbReference type="PROSITE" id="PS00012">
    <property type="entry name" value="PHOSPHOPANTETHEINE"/>
    <property type="match status" value="1"/>
</dbReference>
<feature type="domain" description="Carrier" evidence="3">
    <location>
        <begin position="585"/>
        <end position="666"/>
    </location>
</feature>
<dbReference type="PROSITE" id="PS00455">
    <property type="entry name" value="AMP_BINDING"/>
    <property type="match status" value="1"/>
</dbReference>
<dbReference type="Gene3D" id="3.40.50.12780">
    <property type="entry name" value="N-terminal domain of ligase-like"/>
    <property type="match status" value="1"/>
</dbReference>
<dbReference type="SUPFAM" id="SSF56801">
    <property type="entry name" value="Acetyl-CoA synthetase-like"/>
    <property type="match status" value="1"/>
</dbReference>
<keyword evidence="5" id="KW-1185">Reference proteome</keyword>
<dbReference type="InterPro" id="IPR036291">
    <property type="entry name" value="NAD(P)-bd_dom_sf"/>
</dbReference>
<sequence length="1080" mass="119756">MHFQNLWKFCCPQGVDSNTFRTPPEFLNYKLSLPEVWDYHLDHSPQHPLFIYEDTPGKICTLSWGEAVRAVHRVGRIVQSQARVLGLPENNSSCPHVIGILAIKDTITSWALLTGIIRAGFQAFEISPKNSAVAVAHLLRRTNCRMIFISEDAATKDLCHKAVDELEIKIPVVSSPNFHDVFRDEGDKFVRLPPIFPPNLDMPALIFHSSGSTSFPKHISISHNALAVWSSIPHRGDFDLCGRIAATHSIPMFHIYGMVNILWSSGSGVTMSVFKPEDPPIIPTPDRVLSQASATISSFLITVPLFLETWAQHDDSIQVLQTFDTIMYGGGPLQAKCGNFLAENRVKITSGFGSTESGPCSLIFTSASSLEEWDYFELTSPHLIYLRPEEGLENIYEPIFLSSETLALAVINSEVDGRPAFETKDLISPHPTKPWLWKAFGRVDDQIMHSSGEKTNPGPLEIIISQHPNVRGCLIFGRARFRAGLLVQPVENKTFDPTDVAKFISFIDEIWPAIEEANTFAPKHSRIFKEMIIVTDPVRPLQFTPKGTLRKKVALDEYAAEIDQLYNNTEFKNQGQADDLLRPKSWDEESCLTLARAVVGSVLRQPLSDDDDIFLYGADSLQAMAIRNTILRALGQSWGDRSTLSLNFVYSNPSISALARYISRVASGTVVSIDASTFLNAKVSEIHALVKKFTSSFPIHNPVQSRINKGDVILLTGTTGSLGAHILAELSRDPDVTRIYALNRADARREINVSERQKSALEKYKIDSEGIDFAKVVFLVGNLAKPDLGLSIDLHKELVESLTCIIHNAWKVDFNIPLSSYEPLIRSVRNLVDLALASPFSSPTRIVFTSSVAVVQGICWKEGCPVPEIFVTDPSVAIGSGYGESKWIAERILEEAGKNTTLAPVVVRVGQLCGSTKHGSWNASEWFPSIVLSHKEVCCLPAAEGMVTWIPVDTAAKAIVEMRMSNQPVMHVVHPMPTSWSSIIEPIAQSLKVPTVPYNDWLATLENLQEESALKVNASHLIAIYRRQVDNSDAEVLTAIRLENFEALKASRTLSDANLPVLCSDDTHRWLGYWRSIGLV</sequence>
<dbReference type="InterPro" id="IPR013120">
    <property type="entry name" value="FAR_NAD-bd"/>
</dbReference>
<dbReference type="Proteomes" id="UP000294933">
    <property type="component" value="Unassembled WGS sequence"/>
</dbReference>
<evidence type="ECO:0000256" key="2">
    <source>
        <dbReference type="ARBA" id="ARBA00022553"/>
    </source>
</evidence>
<keyword evidence="2" id="KW-0597">Phosphoprotein</keyword>
<name>A0A4Y7Q5J6_9AGAM</name>
<evidence type="ECO:0000256" key="1">
    <source>
        <dbReference type="ARBA" id="ARBA00022450"/>
    </source>
</evidence>
<reference evidence="4 5" key="1">
    <citation type="submission" date="2018-06" db="EMBL/GenBank/DDBJ databases">
        <title>A transcriptomic atlas of mushroom development highlights an independent origin of complex multicellularity.</title>
        <authorList>
            <consortium name="DOE Joint Genome Institute"/>
            <person name="Krizsan K."/>
            <person name="Almasi E."/>
            <person name="Merenyi Z."/>
            <person name="Sahu N."/>
            <person name="Viragh M."/>
            <person name="Koszo T."/>
            <person name="Mondo S."/>
            <person name="Kiss B."/>
            <person name="Balint B."/>
            <person name="Kues U."/>
            <person name="Barry K."/>
            <person name="Hegedus J.C."/>
            <person name="Henrissat B."/>
            <person name="Johnson J."/>
            <person name="Lipzen A."/>
            <person name="Ohm R."/>
            <person name="Nagy I."/>
            <person name="Pangilinan J."/>
            <person name="Yan J."/>
            <person name="Xiong Y."/>
            <person name="Grigoriev I.V."/>
            <person name="Hibbett D.S."/>
            <person name="Nagy L.G."/>
        </authorList>
    </citation>
    <scope>NUCLEOTIDE SEQUENCE [LARGE SCALE GENOMIC DNA]</scope>
    <source>
        <strain evidence="4 5">SZMC22713</strain>
    </source>
</reference>
<dbReference type="Pfam" id="PF07993">
    <property type="entry name" value="NAD_binding_4"/>
    <property type="match status" value="1"/>
</dbReference>
<keyword evidence="1" id="KW-0596">Phosphopantetheine</keyword>
<dbReference type="InterPro" id="IPR000873">
    <property type="entry name" value="AMP-dep_synth/lig_dom"/>
</dbReference>
<organism evidence="4 5">
    <name type="scientific">Rickenella mellea</name>
    <dbReference type="NCBI Taxonomy" id="50990"/>
    <lineage>
        <taxon>Eukaryota</taxon>
        <taxon>Fungi</taxon>
        <taxon>Dikarya</taxon>
        <taxon>Basidiomycota</taxon>
        <taxon>Agaricomycotina</taxon>
        <taxon>Agaricomycetes</taxon>
        <taxon>Hymenochaetales</taxon>
        <taxon>Rickenellaceae</taxon>
        <taxon>Rickenella</taxon>
    </lineage>
</organism>
<dbReference type="InterPro" id="IPR042099">
    <property type="entry name" value="ANL_N_sf"/>
</dbReference>
<evidence type="ECO:0000313" key="5">
    <source>
        <dbReference type="Proteomes" id="UP000294933"/>
    </source>
</evidence>